<feature type="transmembrane region" description="Helical" evidence="1">
    <location>
        <begin position="35"/>
        <end position="54"/>
    </location>
</feature>
<keyword evidence="1" id="KW-0812">Transmembrane</keyword>
<keyword evidence="1" id="KW-1133">Transmembrane helix</keyword>
<organism evidence="2 3">
    <name type="scientific">Priestia megaterium</name>
    <name type="common">Bacillus megaterium</name>
    <dbReference type="NCBI Taxonomy" id="1404"/>
    <lineage>
        <taxon>Bacteria</taxon>
        <taxon>Bacillati</taxon>
        <taxon>Bacillota</taxon>
        <taxon>Bacilli</taxon>
        <taxon>Bacillales</taxon>
        <taxon>Bacillaceae</taxon>
        <taxon>Priestia</taxon>
    </lineage>
</organism>
<feature type="transmembrane region" description="Helical" evidence="1">
    <location>
        <begin position="61"/>
        <end position="85"/>
    </location>
</feature>
<gene>
    <name evidence="2" type="ORF">FDZ14_28635</name>
</gene>
<protein>
    <submittedName>
        <fullName evidence="2">Uncharacterized protein</fullName>
    </submittedName>
</protein>
<sequence length="89" mass="9980">MKRTLGYASVVLFILSAILWFLWFNDNGTLFSSEIVFIVAVSFAILGMITAFFAKNNTLAVVSFMGSLTVIFMAVIFPFLMSLMWKPIP</sequence>
<evidence type="ECO:0000313" key="3">
    <source>
        <dbReference type="Proteomes" id="UP000501076"/>
    </source>
</evidence>
<keyword evidence="1" id="KW-0472">Membrane</keyword>
<evidence type="ECO:0000313" key="2">
    <source>
        <dbReference type="EMBL" id="QJX80066.1"/>
    </source>
</evidence>
<geneLocation type="plasmid" evidence="3">
    <name>pfdu301a</name>
</geneLocation>
<name>A0A6M6E2X1_PRIMG</name>
<dbReference type="AlphaFoldDB" id="A0A6M6E2X1"/>
<keyword evidence="2" id="KW-0614">Plasmid</keyword>
<dbReference type="Proteomes" id="UP000501076">
    <property type="component" value="Plasmid pFDU301A"/>
</dbReference>
<proteinExistence type="predicted"/>
<evidence type="ECO:0000256" key="1">
    <source>
        <dbReference type="SAM" id="Phobius"/>
    </source>
</evidence>
<feature type="transmembrane region" description="Helical" evidence="1">
    <location>
        <begin position="5"/>
        <end position="23"/>
    </location>
</feature>
<accession>A0A6M6E2X1</accession>
<reference evidence="2 3" key="1">
    <citation type="submission" date="2019-10" db="EMBL/GenBank/DDBJ databases">
        <title>Complete genome sequences for adaption low water activity.</title>
        <authorList>
            <person name="Zhao L."/>
            <person name="Zhong J."/>
        </authorList>
    </citation>
    <scope>NUCLEOTIDE SEQUENCE [LARGE SCALE GENOMIC DNA]</scope>
    <source>
        <strain evidence="2 3">FDU301</strain>
        <plasmid evidence="3">pfdu301a</plasmid>
    </source>
</reference>
<dbReference type="EMBL" id="CP045273">
    <property type="protein sequence ID" value="QJX80066.1"/>
    <property type="molecule type" value="Genomic_DNA"/>
</dbReference>
<dbReference type="RefSeq" id="WP_171778049.1">
    <property type="nucleotide sequence ID" value="NZ_CP045273.1"/>
</dbReference>